<gene>
    <name evidence="1" type="ORF">Zm00014a_005859</name>
</gene>
<dbReference type="AlphaFoldDB" id="A0A3L6F5A6"/>
<reference evidence="1" key="1">
    <citation type="journal article" date="2018" name="Nat. Genet.">
        <title>Extensive intraspecific gene order and gene structural variations between Mo17 and other maize genomes.</title>
        <authorList>
            <person name="Sun S."/>
            <person name="Zhou Y."/>
            <person name="Chen J."/>
            <person name="Shi J."/>
            <person name="Zhao H."/>
            <person name="Zhao H."/>
            <person name="Song W."/>
            <person name="Zhang M."/>
            <person name="Cui Y."/>
            <person name="Dong X."/>
            <person name="Liu H."/>
            <person name="Ma X."/>
            <person name="Jiao Y."/>
            <person name="Wang B."/>
            <person name="Wei X."/>
            <person name="Stein J.C."/>
            <person name="Glaubitz J.C."/>
            <person name="Lu F."/>
            <person name="Yu G."/>
            <person name="Liang C."/>
            <person name="Fengler K."/>
            <person name="Li B."/>
            <person name="Rafalski A."/>
            <person name="Schnable P.S."/>
            <person name="Ware D.H."/>
            <person name="Buckler E.S."/>
            <person name="Lai J."/>
        </authorList>
    </citation>
    <scope>NUCLEOTIDE SEQUENCE [LARGE SCALE GENOMIC DNA]</scope>
    <source>
        <tissue evidence="1">Seedling</tissue>
    </source>
</reference>
<protein>
    <submittedName>
        <fullName evidence="1">Uncharacterized protein</fullName>
    </submittedName>
</protein>
<proteinExistence type="predicted"/>
<dbReference type="EMBL" id="NCVQ01000005">
    <property type="protein sequence ID" value="PWZ28088.1"/>
    <property type="molecule type" value="Genomic_DNA"/>
</dbReference>
<accession>A0A3L6F5A6</accession>
<name>A0A3L6F5A6_MAIZE</name>
<sequence length="56" mass="6056">MAAGGAELERLLAAVMREEEGALGRKSYCSPATRDTGRKPASSSWTWGRWSVGFIP</sequence>
<evidence type="ECO:0000313" key="1">
    <source>
        <dbReference type="EMBL" id="PWZ28088.1"/>
    </source>
</evidence>
<dbReference type="Proteomes" id="UP000251960">
    <property type="component" value="Chromosome 4"/>
</dbReference>
<organism evidence="1">
    <name type="scientific">Zea mays</name>
    <name type="common">Maize</name>
    <dbReference type="NCBI Taxonomy" id="4577"/>
    <lineage>
        <taxon>Eukaryota</taxon>
        <taxon>Viridiplantae</taxon>
        <taxon>Streptophyta</taxon>
        <taxon>Embryophyta</taxon>
        <taxon>Tracheophyta</taxon>
        <taxon>Spermatophyta</taxon>
        <taxon>Magnoliopsida</taxon>
        <taxon>Liliopsida</taxon>
        <taxon>Poales</taxon>
        <taxon>Poaceae</taxon>
        <taxon>PACMAD clade</taxon>
        <taxon>Panicoideae</taxon>
        <taxon>Andropogonodae</taxon>
        <taxon>Andropogoneae</taxon>
        <taxon>Tripsacinae</taxon>
        <taxon>Zea</taxon>
    </lineage>
</organism>
<comment type="caution">
    <text evidence="1">The sequence shown here is derived from an EMBL/GenBank/DDBJ whole genome shotgun (WGS) entry which is preliminary data.</text>
</comment>